<evidence type="ECO:0000256" key="8">
    <source>
        <dbReference type="SAM" id="Coils"/>
    </source>
</evidence>
<proteinExistence type="inferred from homology"/>
<feature type="coiled-coil region" evidence="8">
    <location>
        <begin position="74"/>
        <end position="115"/>
    </location>
</feature>
<keyword evidence="7" id="KW-0539">Nucleus</keyword>
<evidence type="ECO:0008006" key="12">
    <source>
        <dbReference type="Google" id="ProtNLM"/>
    </source>
</evidence>
<evidence type="ECO:0000256" key="9">
    <source>
        <dbReference type="SAM" id="MobiDB-lite"/>
    </source>
</evidence>
<dbReference type="PANTHER" id="PTHR13512:SF2">
    <property type="entry name" value="MEDIATOR OF RNA POLYMERASE II TRANSCRIPTION SUBUNIT 28"/>
    <property type="match status" value="1"/>
</dbReference>
<comment type="similarity">
    <text evidence="2">Belongs to the Mediator complex subunit 28 family.</text>
</comment>
<evidence type="ECO:0000313" key="10">
    <source>
        <dbReference type="EMBL" id="KAF5841897.1"/>
    </source>
</evidence>
<comment type="caution">
    <text evidence="10">The sequence shown here is derived from an EMBL/GenBank/DDBJ whole genome shotgun (WGS) entry which is preliminary data.</text>
</comment>
<evidence type="ECO:0000256" key="3">
    <source>
        <dbReference type="ARBA" id="ARBA00023015"/>
    </source>
</evidence>
<organism evidence="10 11">
    <name type="scientific">Dunaliella salina</name>
    <name type="common">Green alga</name>
    <name type="synonym">Protococcus salinus</name>
    <dbReference type="NCBI Taxonomy" id="3046"/>
    <lineage>
        <taxon>Eukaryota</taxon>
        <taxon>Viridiplantae</taxon>
        <taxon>Chlorophyta</taxon>
        <taxon>core chlorophytes</taxon>
        <taxon>Chlorophyceae</taxon>
        <taxon>CS clade</taxon>
        <taxon>Chlamydomonadales</taxon>
        <taxon>Dunaliellaceae</taxon>
        <taxon>Dunaliella</taxon>
    </lineage>
</organism>
<evidence type="ECO:0000256" key="7">
    <source>
        <dbReference type="ARBA" id="ARBA00023242"/>
    </source>
</evidence>
<sequence>MATGLDDALQLVDQLDSALGHMLPPPQPEQGATHHDDEDAVEQSQEASRTFVQAIKALHATLQSVQRLQPANERDALAQDIHALQVELEKKEKLLQHSSQKVEEWQKACDELKSLHHATLFNFSS</sequence>
<keyword evidence="6" id="KW-0804">Transcription</keyword>
<accession>A0ABQ7H4W2</accession>
<dbReference type="EMBL" id="MU069473">
    <property type="protein sequence ID" value="KAF5841897.1"/>
    <property type="molecule type" value="Genomic_DNA"/>
</dbReference>
<dbReference type="PANTHER" id="PTHR13512">
    <property type="entry name" value="MEDIATOR COMPLEX SUBUNIT 28"/>
    <property type="match status" value="1"/>
</dbReference>
<keyword evidence="3" id="KW-0805">Transcription regulation</keyword>
<reference evidence="10" key="1">
    <citation type="submission" date="2017-08" db="EMBL/GenBank/DDBJ databases">
        <authorList>
            <person name="Polle J.E."/>
            <person name="Barry K."/>
            <person name="Cushman J."/>
            <person name="Schmutz J."/>
            <person name="Tran D."/>
            <person name="Hathwaick L.T."/>
            <person name="Yim W.C."/>
            <person name="Jenkins J."/>
            <person name="Mckie-Krisberg Z.M."/>
            <person name="Prochnik S."/>
            <person name="Lindquist E."/>
            <person name="Dockter R.B."/>
            <person name="Adam C."/>
            <person name="Molina H."/>
            <person name="Bunkerborg J."/>
            <person name="Jin E."/>
            <person name="Buchheim M."/>
            <person name="Magnuson J."/>
        </authorList>
    </citation>
    <scope>NUCLEOTIDE SEQUENCE</scope>
    <source>
        <strain evidence="10">CCAP 19/18</strain>
    </source>
</reference>
<dbReference type="Proteomes" id="UP000815325">
    <property type="component" value="Unassembled WGS sequence"/>
</dbReference>
<feature type="region of interest" description="Disordered" evidence="9">
    <location>
        <begin position="19"/>
        <end position="46"/>
    </location>
</feature>
<keyword evidence="5" id="KW-0010">Activator</keyword>
<protein>
    <recommendedName>
        <fullName evidence="12">Mediator of RNA polymerase II transcription subunit 28</fullName>
    </recommendedName>
</protein>
<evidence type="ECO:0000256" key="6">
    <source>
        <dbReference type="ARBA" id="ARBA00023163"/>
    </source>
</evidence>
<name>A0ABQ7H4W2_DUNSA</name>
<dbReference type="Pfam" id="PF11594">
    <property type="entry name" value="Med28"/>
    <property type="match status" value="1"/>
</dbReference>
<evidence type="ECO:0000256" key="1">
    <source>
        <dbReference type="ARBA" id="ARBA00004123"/>
    </source>
</evidence>
<gene>
    <name evidence="10" type="ORF">DUNSADRAFT_10334</name>
</gene>
<keyword evidence="4 8" id="KW-0175">Coiled coil</keyword>
<dbReference type="InterPro" id="IPR021640">
    <property type="entry name" value="Mediator_Med28"/>
</dbReference>
<evidence type="ECO:0000256" key="5">
    <source>
        <dbReference type="ARBA" id="ARBA00023159"/>
    </source>
</evidence>
<comment type="subcellular location">
    <subcellularLocation>
        <location evidence="1">Nucleus</location>
    </subcellularLocation>
</comment>
<evidence type="ECO:0000256" key="2">
    <source>
        <dbReference type="ARBA" id="ARBA00005571"/>
    </source>
</evidence>
<evidence type="ECO:0000313" key="11">
    <source>
        <dbReference type="Proteomes" id="UP000815325"/>
    </source>
</evidence>
<evidence type="ECO:0000256" key="4">
    <source>
        <dbReference type="ARBA" id="ARBA00023054"/>
    </source>
</evidence>
<keyword evidence="11" id="KW-1185">Reference proteome</keyword>